<reference evidence="7" key="1">
    <citation type="submission" date="2020-12" db="EMBL/GenBank/DDBJ databases">
        <title>Hymenobacter sp.</title>
        <authorList>
            <person name="Kim M.K."/>
        </authorList>
    </citation>
    <scope>NUCLEOTIDE SEQUENCE [LARGE SCALE GENOMIC DNA]</scope>
    <source>
        <strain evidence="7">BT553</strain>
    </source>
</reference>
<gene>
    <name evidence="6" type="ORF">JAO74_04810</name>
</gene>
<sequence length="634" mass="66679">MRFDDSLTTVLSADQGPGLGAQSAWRQLVDLMGRGRIEATDENMARLASLREVVPLPVRVASARALAFARPPAVLVGFFAADELAIAAPVLRMVALPVDDWLGLISGLSPAGRSILRQRRDLHDEVKRGLESLGSVDFVLSDETVEAIEMAEPIDEDINGDIDRDIEPIDTGVVEEAAVIPIVDEPDDLADILDLAEPTSEAAPVSAVDLTPSPTMPWSATPFTALGDITRGLPLVADALRRFDVPPIAPPPRFEIADLVARIEAFNRGRDERPASMAPEPIEDGFRFETDATGVIRWVEGVARGALVGVSLAMPGGSALIPGAQAPLQGLARLDAGAAAAFRQRARFVDLRLEVGGLSDAAGSWRIAGTPRFEAASGRFTGYYGTGRRPLRHESAAPATAAQVTMSDGLRQLVHELRTPANAVAGFAELIETELLGPVPASYRLRAGAIRHQAVDLLAAIDDLDTAARIEGGALDLRPAEVMLGELVARTMQDMEPLARQRGATLMLSGEDTVAATDDRAAERLFARLLAALVSAAQPGERIGVAVHPVGDQAVVTVDRPRALADLPGDALFSLDGGIGSGGDGAPLLGAGFTLRLVRNLATELGGVLAIDADRLTLRLPAAFVPAAEHAAGI</sequence>
<keyword evidence="7" id="KW-1185">Reference proteome</keyword>
<name>A0ABS0XM52_9SPHN</name>
<dbReference type="Proteomes" id="UP000640426">
    <property type="component" value="Unassembled WGS sequence"/>
</dbReference>
<dbReference type="InterPro" id="IPR036890">
    <property type="entry name" value="HATPase_C_sf"/>
</dbReference>
<evidence type="ECO:0000313" key="6">
    <source>
        <dbReference type="EMBL" id="MBJ6121111.1"/>
    </source>
</evidence>
<dbReference type="Gene3D" id="3.30.565.10">
    <property type="entry name" value="Histidine kinase-like ATPase, C-terminal domain"/>
    <property type="match status" value="1"/>
</dbReference>
<accession>A0ABS0XM52</accession>
<evidence type="ECO:0000256" key="2">
    <source>
        <dbReference type="ARBA" id="ARBA00012438"/>
    </source>
</evidence>
<dbReference type="RefSeq" id="WP_199035691.1">
    <property type="nucleotide sequence ID" value="NZ_JAELXS010000002.1"/>
</dbReference>
<dbReference type="InterPro" id="IPR003661">
    <property type="entry name" value="HisK_dim/P_dom"/>
</dbReference>
<evidence type="ECO:0000256" key="4">
    <source>
        <dbReference type="ARBA" id="ARBA00022777"/>
    </source>
</evidence>
<comment type="catalytic activity">
    <reaction evidence="1">
        <text>ATP + protein L-histidine = ADP + protein N-phospho-L-histidine.</text>
        <dbReference type="EC" id="2.7.13.3"/>
    </reaction>
</comment>
<keyword evidence="3" id="KW-0808">Transferase</keyword>
<dbReference type="PROSITE" id="PS50109">
    <property type="entry name" value="HIS_KIN"/>
    <property type="match status" value="1"/>
</dbReference>
<dbReference type="PANTHER" id="PTHR43047:SF64">
    <property type="entry name" value="HISTIDINE KINASE CONTAINING CHEY-HOMOLOGOUS RECEIVER DOMAIN AND PAS DOMAIN-RELATED"/>
    <property type="match status" value="1"/>
</dbReference>
<evidence type="ECO:0000256" key="3">
    <source>
        <dbReference type="ARBA" id="ARBA00022679"/>
    </source>
</evidence>
<dbReference type="Pfam" id="PF00512">
    <property type="entry name" value="HisKA"/>
    <property type="match status" value="1"/>
</dbReference>
<comment type="caution">
    <text evidence="6">The sequence shown here is derived from an EMBL/GenBank/DDBJ whole genome shotgun (WGS) entry which is preliminary data.</text>
</comment>
<dbReference type="EC" id="2.7.13.3" evidence="2"/>
<evidence type="ECO:0000259" key="5">
    <source>
        <dbReference type="PROSITE" id="PS50109"/>
    </source>
</evidence>
<proteinExistence type="predicted"/>
<dbReference type="EMBL" id="JAELXS010000002">
    <property type="protein sequence ID" value="MBJ6121111.1"/>
    <property type="molecule type" value="Genomic_DNA"/>
</dbReference>
<organism evidence="6 7">
    <name type="scientific">Sphingomonas mollis</name>
    <dbReference type="NCBI Taxonomy" id="2795726"/>
    <lineage>
        <taxon>Bacteria</taxon>
        <taxon>Pseudomonadati</taxon>
        <taxon>Pseudomonadota</taxon>
        <taxon>Alphaproteobacteria</taxon>
        <taxon>Sphingomonadales</taxon>
        <taxon>Sphingomonadaceae</taxon>
        <taxon>Sphingomonas</taxon>
    </lineage>
</organism>
<dbReference type="CDD" id="cd00082">
    <property type="entry name" value="HisKA"/>
    <property type="match status" value="1"/>
</dbReference>
<dbReference type="InterPro" id="IPR005467">
    <property type="entry name" value="His_kinase_dom"/>
</dbReference>
<protein>
    <recommendedName>
        <fullName evidence="2">histidine kinase</fullName>
        <ecNumber evidence="2">2.7.13.3</ecNumber>
    </recommendedName>
</protein>
<dbReference type="SUPFAM" id="SSF47384">
    <property type="entry name" value="Homodimeric domain of signal transducing histidine kinase"/>
    <property type="match status" value="1"/>
</dbReference>
<keyword evidence="4 6" id="KW-0418">Kinase</keyword>
<dbReference type="InterPro" id="IPR036097">
    <property type="entry name" value="HisK_dim/P_sf"/>
</dbReference>
<evidence type="ECO:0000256" key="1">
    <source>
        <dbReference type="ARBA" id="ARBA00000085"/>
    </source>
</evidence>
<dbReference type="GO" id="GO:0016301">
    <property type="term" value="F:kinase activity"/>
    <property type="evidence" value="ECO:0007669"/>
    <property type="project" value="UniProtKB-KW"/>
</dbReference>
<dbReference type="PANTHER" id="PTHR43047">
    <property type="entry name" value="TWO-COMPONENT HISTIDINE PROTEIN KINASE"/>
    <property type="match status" value="1"/>
</dbReference>
<feature type="domain" description="Histidine kinase" evidence="5">
    <location>
        <begin position="412"/>
        <end position="614"/>
    </location>
</feature>
<dbReference type="SMART" id="SM00388">
    <property type="entry name" value="HisKA"/>
    <property type="match status" value="1"/>
</dbReference>
<evidence type="ECO:0000313" key="7">
    <source>
        <dbReference type="Proteomes" id="UP000640426"/>
    </source>
</evidence>